<protein>
    <submittedName>
        <fullName evidence="3">Uncharacterized protein</fullName>
    </submittedName>
</protein>
<dbReference type="Proteomes" id="UP000252419">
    <property type="component" value="Unassembled WGS sequence"/>
</dbReference>
<dbReference type="GO" id="GO:0006520">
    <property type="term" value="P:amino acid metabolic process"/>
    <property type="evidence" value="ECO:0007669"/>
    <property type="project" value="InterPro"/>
</dbReference>
<comment type="caution">
    <text evidence="3">The sequence shown here is derived from an EMBL/GenBank/DDBJ whole genome shotgun (WGS) entry which is preliminary data.</text>
</comment>
<sequence length="242" mass="25236">MGNLSLRSDFSKAAVALSGLVPAAVVVTGGTIGGTGVPMSDTMASVAGHMVEVAHTLAASFAQAGSSTDMATTAAWAAVALAPIATTFAISKAGEIAAHVVGDKVGQMFGKLKSAFTGGGMSRELAAQIHSIEGMVHDRNKDAYFVQRAGSDKLESVSRDDYLAMRRVILRSNEAMLQTGGENILYQNGKITDRYSVSSPTPGRGFSDYEVVSRKLDGPGETRQSMREYVGEGGFVSSQAYA</sequence>
<evidence type="ECO:0000313" key="4">
    <source>
        <dbReference type="Proteomes" id="UP000252419"/>
    </source>
</evidence>
<dbReference type="AlphaFoldDB" id="A0A367UJP3"/>
<evidence type="ECO:0000256" key="2">
    <source>
        <dbReference type="PROSITE-ProRule" id="PRU10099"/>
    </source>
</evidence>
<dbReference type="PROSITE" id="PS00144">
    <property type="entry name" value="ASN_GLN_ASE_1"/>
    <property type="match status" value="1"/>
</dbReference>
<dbReference type="EMBL" id="JPWA01000001">
    <property type="protein sequence ID" value="RCK07544.1"/>
    <property type="molecule type" value="Genomic_DNA"/>
</dbReference>
<gene>
    <name evidence="3" type="ORF">TH5_00215</name>
</gene>
<proteinExistence type="inferred from homology"/>
<evidence type="ECO:0000256" key="1">
    <source>
        <dbReference type="ARBA" id="ARBA00010518"/>
    </source>
</evidence>
<reference evidence="3 4" key="1">
    <citation type="submission" date="2014-07" db="EMBL/GenBank/DDBJ databases">
        <title>Draft genome sequence of Thalassospira xianhensis P-4 (MCCC 1A02616).</title>
        <authorList>
            <person name="Lai Q."/>
            <person name="Shao Z."/>
        </authorList>
    </citation>
    <scope>NUCLEOTIDE SEQUENCE [LARGE SCALE GENOMIC DNA]</scope>
    <source>
        <strain evidence="3 4">MCCC 1A02616</strain>
    </source>
</reference>
<name>A0A367UJP3_9PROT</name>
<keyword evidence="4" id="KW-1185">Reference proteome</keyword>
<organism evidence="3 4">
    <name type="scientific">Thalassospira xianhensis MCCC 1A02616</name>
    <dbReference type="NCBI Taxonomy" id="1177929"/>
    <lineage>
        <taxon>Bacteria</taxon>
        <taxon>Pseudomonadati</taxon>
        <taxon>Pseudomonadota</taxon>
        <taxon>Alphaproteobacteria</taxon>
        <taxon>Rhodospirillales</taxon>
        <taxon>Thalassospiraceae</taxon>
        <taxon>Thalassospira</taxon>
    </lineage>
</organism>
<comment type="similarity">
    <text evidence="1">Belongs to the asparaginase 1 family.</text>
</comment>
<feature type="active site" evidence="2">
    <location>
        <position position="31"/>
    </location>
</feature>
<accession>A0A367UJP3</accession>
<dbReference type="RefSeq" id="WP_114120000.1">
    <property type="nucleotide sequence ID" value="NZ_JPWA01000001.1"/>
</dbReference>
<dbReference type="InterPro" id="IPR020827">
    <property type="entry name" value="Asparaginase/glutaminase_AS1"/>
</dbReference>
<evidence type="ECO:0000313" key="3">
    <source>
        <dbReference type="EMBL" id="RCK07544.1"/>
    </source>
</evidence>